<evidence type="ECO:0000313" key="3">
    <source>
        <dbReference type="Proteomes" id="UP000535511"/>
    </source>
</evidence>
<dbReference type="AlphaFoldDB" id="A0A7Y9E4M5"/>
<accession>A0A7Y9E4M5</accession>
<evidence type="ECO:0000313" key="2">
    <source>
        <dbReference type="EMBL" id="NYD41104.1"/>
    </source>
</evidence>
<dbReference type="Proteomes" id="UP000535511">
    <property type="component" value="Unassembled WGS sequence"/>
</dbReference>
<sequence>MRRPPAVSTLLVDQIDEALTALDDARAELARVVAARSPLRDHREAHARVRRAFDEADALLRQATATARQHSYREWALWRHRLSSLDVARQIHLFAEQDEPGLLQIGSVRAIDTGMSGPDIGDLQHGRSRAPGALPTYGLDLEELLTAPAGVGSTTGDPPEQPRTEPPARQAAADPPKAAGPTSPVQAA</sequence>
<reference evidence="2 3" key="1">
    <citation type="submission" date="2020-07" db="EMBL/GenBank/DDBJ databases">
        <title>Sequencing the genomes of 1000 actinobacteria strains.</title>
        <authorList>
            <person name="Klenk H.-P."/>
        </authorList>
    </citation>
    <scope>NUCLEOTIDE SEQUENCE [LARGE SCALE GENOMIC DNA]</scope>
    <source>
        <strain evidence="2 3">DSM 21350</strain>
    </source>
</reference>
<proteinExistence type="predicted"/>
<name>A0A7Y9E4M5_9ACTN</name>
<feature type="compositionally biased region" description="Low complexity" evidence="1">
    <location>
        <begin position="167"/>
        <end position="181"/>
    </location>
</feature>
<dbReference type="RefSeq" id="WP_179662897.1">
    <property type="nucleotide sequence ID" value="NZ_JACCBG010000001.1"/>
</dbReference>
<feature type="region of interest" description="Disordered" evidence="1">
    <location>
        <begin position="144"/>
        <end position="188"/>
    </location>
</feature>
<keyword evidence="3" id="KW-1185">Reference proteome</keyword>
<evidence type="ECO:0000256" key="1">
    <source>
        <dbReference type="SAM" id="MobiDB-lite"/>
    </source>
</evidence>
<gene>
    <name evidence="2" type="ORF">BJZ21_001187</name>
</gene>
<protein>
    <submittedName>
        <fullName evidence="2">Uncharacterized protein</fullName>
    </submittedName>
</protein>
<comment type="caution">
    <text evidence="2">The sequence shown here is derived from an EMBL/GenBank/DDBJ whole genome shotgun (WGS) entry which is preliminary data.</text>
</comment>
<organism evidence="2 3">
    <name type="scientific">Nocardioides panaciterrulae</name>
    <dbReference type="NCBI Taxonomy" id="661492"/>
    <lineage>
        <taxon>Bacteria</taxon>
        <taxon>Bacillati</taxon>
        <taxon>Actinomycetota</taxon>
        <taxon>Actinomycetes</taxon>
        <taxon>Propionibacteriales</taxon>
        <taxon>Nocardioidaceae</taxon>
        <taxon>Nocardioides</taxon>
    </lineage>
</organism>
<dbReference type="EMBL" id="JACCBG010000001">
    <property type="protein sequence ID" value="NYD41104.1"/>
    <property type="molecule type" value="Genomic_DNA"/>
</dbReference>